<feature type="region of interest" description="Disordered" evidence="1">
    <location>
        <begin position="1"/>
        <end position="20"/>
    </location>
</feature>
<sequence length="141" mass="15825">MPTSAPPSSPGHTTSPPRHITRHSTANAFHLLTRVRPLGACAAFFCSPCFYLNHDLPPPPHVYRPLTHRRHPPLLLCLRIYNNSTSKFSSCFVNNVCRNDAFKPYSCLPPSKATNLPVINSMQDHPALSKQRMSHSRSTKR</sequence>
<evidence type="ECO:0000313" key="3">
    <source>
        <dbReference type="Proteomes" id="UP000324222"/>
    </source>
</evidence>
<gene>
    <name evidence="2" type="ORF">E2C01_019633</name>
</gene>
<dbReference type="EMBL" id="VSRR010001605">
    <property type="protein sequence ID" value="MPC26492.1"/>
    <property type="molecule type" value="Genomic_DNA"/>
</dbReference>
<evidence type="ECO:0000256" key="1">
    <source>
        <dbReference type="SAM" id="MobiDB-lite"/>
    </source>
</evidence>
<evidence type="ECO:0000313" key="2">
    <source>
        <dbReference type="EMBL" id="MPC26492.1"/>
    </source>
</evidence>
<dbReference type="Proteomes" id="UP000324222">
    <property type="component" value="Unassembled WGS sequence"/>
</dbReference>
<proteinExistence type="predicted"/>
<dbReference type="AlphaFoldDB" id="A0A5B7DXS3"/>
<reference evidence="2 3" key="1">
    <citation type="submission" date="2019-05" db="EMBL/GenBank/DDBJ databases">
        <title>Another draft genome of Portunus trituberculatus and its Hox gene families provides insights of decapod evolution.</title>
        <authorList>
            <person name="Jeong J.-H."/>
            <person name="Song I."/>
            <person name="Kim S."/>
            <person name="Choi T."/>
            <person name="Kim D."/>
            <person name="Ryu S."/>
            <person name="Kim W."/>
        </authorList>
    </citation>
    <scope>NUCLEOTIDE SEQUENCE [LARGE SCALE GENOMIC DNA]</scope>
    <source>
        <tissue evidence="2">Muscle</tissue>
    </source>
</reference>
<organism evidence="2 3">
    <name type="scientific">Portunus trituberculatus</name>
    <name type="common">Swimming crab</name>
    <name type="synonym">Neptunus trituberculatus</name>
    <dbReference type="NCBI Taxonomy" id="210409"/>
    <lineage>
        <taxon>Eukaryota</taxon>
        <taxon>Metazoa</taxon>
        <taxon>Ecdysozoa</taxon>
        <taxon>Arthropoda</taxon>
        <taxon>Crustacea</taxon>
        <taxon>Multicrustacea</taxon>
        <taxon>Malacostraca</taxon>
        <taxon>Eumalacostraca</taxon>
        <taxon>Eucarida</taxon>
        <taxon>Decapoda</taxon>
        <taxon>Pleocyemata</taxon>
        <taxon>Brachyura</taxon>
        <taxon>Eubrachyura</taxon>
        <taxon>Portunoidea</taxon>
        <taxon>Portunidae</taxon>
        <taxon>Portuninae</taxon>
        <taxon>Portunus</taxon>
    </lineage>
</organism>
<protein>
    <submittedName>
        <fullName evidence="2">Uncharacterized protein</fullName>
    </submittedName>
</protein>
<accession>A0A5B7DXS3</accession>
<name>A0A5B7DXS3_PORTR</name>
<comment type="caution">
    <text evidence="2">The sequence shown here is derived from an EMBL/GenBank/DDBJ whole genome shotgun (WGS) entry which is preliminary data.</text>
</comment>
<keyword evidence="3" id="KW-1185">Reference proteome</keyword>